<organism evidence="6 7">
    <name type="scientific">Candidatus Magasanikbacteria bacterium RIFOXYD2_FULL_41_14</name>
    <dbReference type="NCBI Taxonomy" id="1798709"/>
    <lineage>
        <taxon>Bacteria</taxon>
        <taxon>Candidatus Magasanikiibacteriota</taxon>
    </lineage>
</organism>
<evidence type="ECO:0000256" key="5">
    <source>
        <dbReference type="SAM" id="Phobius"/>
    </source>
</evidence>
<accession>A0A1F6PE01</accession>
<evidence type="ECO:0000256" key="2">
    <source>
        <dbReference type="ARBA" id="ARBA00022692"/>
    </source>
</evidence>
<proteinExistence type="predicted"/>
<name>A0A1F6PE01_9BACT</name>
<comment type="caution">
    <text evidence="6">The sequence shown here is derived from an EMBL/GenBank/DDBJ whole genome shotgun (WGS) entry which is preliminary data.</text>
</comment>
<dbReference type="AlphaFoldDB" id="A0A1F6PE01"/>
<dbReference type="Pfam" id="PF07681">
    <property type="entry name" value="DoxX"/>
    <property type="match status" value="1"/>
</dbReference>
<dbReference type="InterPro" id="IPR032808">
    <property type="entry name" value="DoxX"/>
</dbReference>
<gene>
    <name evidence="6" type="ORF">A2538_01180</name>
</gene>
<dbReference type="STRING" id="1798709.A2538_01180"/>
<dbReference type="GO" id="GO:0016020">
    <property type="term" value="C:membrane"/>
    <property type="evidence" value="ECO:0007669"/>
    <property type="project" value="UniProtKB-SubCell"/>
</dbReference>
<dbReference type="EMBL" id="MFRE01000009">
    <property type="protein sequence ID" value="OGH94397.1"/>
    <property type="molecule type" value="Genomic_DNA"/>
</dbReference>
<keyword evidence="2 5" id="KW-0812">Transmembrane</keyword>
<protein>
    <recommendedName>
        <fullName evidence="8">DoxX family protein</fullName>
    </recommendedName>
</protein>
<sequence length="136" mass="15044">MSDKPMKILRYAWVVLFLWFGLSQMFFPNNWTAFLPTWSGYMPIPAAMLVKLNGWFEIFAAIFLFLGIFTRPIAIILTAHLLIIAASAGGAIGVRDFILAMIGVALASVPADNWTMDFKAKKTKTDPTPDGASIQT</sequence>
<evidence type="ECO:0000313" key="7">
    <source>
        <dbReference type="Proteomes" id="UP000178254"/>
    </source>
</evidence>
<reference evidence="6 7" key="1">
    <citation type="journal article" date="2016" name="Nat. Commun.">
        <title>Thousands of microbial genomes shed light on interconnected biogeochemical processes in an aquifer system.</title>
        <authorList>
            <person name="Anantharaman K."/>
            <person name="Brown C.T."/>
            <person name="Hug L.A."/>
            <person name="Sharon I."/>
            <person name="Castelle C.J."/>
            <person name="Probst A.J."/>
            <person name="Thomas B.C."/>
            <person name="Singh A."/>
            <person name="Wilkins M.J."/>
            <person name="Karaoz U."/>
            <person name="Brodie E.L."/>
            <person name="Williams K.H."/>
            <person name="Hubbard S.S."/>
            <person name="Banfield J.F."/>
        </authorList>
    </citation>
    <scope>NUCLEOTIDE SEQUENCE [LARGE SCALE GENOMIC DNA]</scope>
</reference>
<evidence type="ECO:0000256" key="4">
    <source>
        <dbReference type="ARBA" id="ARBA00023136"/>
    </source>
</evidence>
<comment type="subcellular location">
    <subcellularLocation>
        <location evidence="1">Membrane</location>
        <topology evidence="1">Multi-pass membrane protein</topology>
    </subcellularLocation>
</comment>
<feature type="transmembrane region" description="Helical" evidence="5">
    <location>
        <begin position="98"/>
        <end position="115"/>
    </location>
</feature>
<keyword evidence="3 5" id="KW-1133">Transmembrane helix</keyword>
<evidence type="ECO:0000256" key="3">
    <source>
        <dbReference type="ARBA" id="ARBA00022989"/>
    </source>
</evidence>
<feature type="transmembrane region" description="Helical" evidence="5">
    <location>
        <begin position="9"/>
        <end position="27"/>
    </location>
</feature>
<dbReference type="Proteomes" id="UP000178254">
    <property type="component" value="Unassembled WGS sequence"/>
</dbReference>
<keyword evidence="4 5" id="KW-0472">Membrane</keyword>
<evidence type="ECO:0000313" key="6">
    <source>
        <dbReference type="EMBL" id="OGH94397.1"/>
    </source>
</evidence>
<feature type="transmembrane region" description="Helical" evidence="5">
    <location>
        <begin position="47"/>
        <end position="66"/>
    </location>
</feature>
<evidence type="ECO:0000256" key="1">
    <source>
        <dbReference type="ARBA" id="ARBA00004141"/>
    </source>
</evidence>
<feature type="transmembrane region" description="Helical" evidence="5">
    <location>
        <begin position="73"/>
        <end position="92"/>
    </location>
</feature>
<evidence type="ECO:0008006" key="8">
    <source>
        <dbReference type="Google" id="ProtNLM"/>
    </source>
</evidence>